<dbReference type="Proteomes" id="UP000223968">
    <property type="component" value="Unassembled WGS sequence"/>
</dbReference>
<dbReference type="SUPFAM" id="SSF54001">
    <property type="entry name" value="Cysteine proteinases"/>
    <property type="match status" value="1"/>
</dbReference>
<feature type="domain" description="Ubiquitin-like protease family profile" evidence="7">
    <location>
        <begin position="682"/>
        <end position="1014"/>
    </location>
</feature>
<evidence type="ECO:0000256" key="3">
    <source>
        <dbReference type="ARBA" id="ARBA00022670"/>
    </source>
</evidence>
<protein>
    <recommendedName>
        <fullName evidence="7">Ubiquitin-like protease family profile domain-containing protein</fullName>
    </recommendedName>
</protein>
<dbReference type="GO" id="GO:0005737">
    <property type="term" value="C:cytoplasm"/>
    <property type="evidence" value="ECO:0007669"/>
    <property type="project" value="TreeGrafter"/>
</dbReference>
<comment type="similarity">
    <text evidence="1">Belongs to the peptidase C48 family.</text>
</comment>
<evidence type="ECO:0000256" key="4">
    <source>
        <dbReference type="ARBA" id="ARBA00022786"/>
    </source>
</evidence>
<keyword evidence="2" id="KW-0597">Phosphoprotein</keyword>
<feature type="region of interest" description="Disordered" evidence="6">
    <location>
        <begin position="1178"/>
        <end position="1235"/>
    </location>
</feature>
<evidence type="ECO:0000313" key="9">
    <source>
        <dbReference type="Proteomes" id="UP000223968"/>
    </source>
</evidence>
<feature type="region of interest" description="Disordered" evidence="6">
    <location>
        <begin position="14"/>
        <end position="44"/>
    </location>
</feature>
<gene>
    <name evidence="8" type="ORF">AJ79_04586</name>
</gene>
<sequence length="1235" mass="139328">MSWIIRKIYDVILPNSTPPNPPQTAQNSEHRQRRRKRPHPADDFEDIIVPVQMSGASNEVATASTQINNRFNFGQLGKSSTGVSPASSFQRDNPNSTPRFTKLSPQSEEELQEERRLLGGSSRKDPDAVLIKPGIVPRNGRPGSNLKSFSNFAPRNTLSSGAYRKPASTFAGRQYDRLNRPVSRFQDVETSPLSEQDGSHPRKRQRTANRPSSPEVIEVDDDQLSFLADSPATARPVSRSQRPSSQTSSHLDQSFSSKQKGSQTKEFWGVEDLMQDFKTKKSPEQPHLTDDEEFTMKARSQRKGENAIQNVRPGGSDLSRPAEKMVAVEVSPVRQLDDKSDARAGKRESPERLANTSVQTDGQRRNSNIRDSPDELQGGITIGETWRARSQDHGDRKSSDIIPTNFSLKKQERKRPDNRYKLSVHISSFRITAFDDKTWLPETPCTLIVNTRGGNFYVQGGDGAYDPKEFNIQNINQITHGGDKATVKFPKTHEQREDPNIQFLSEKECVDFCMLAQELNTHMKISEKDRKWMDNSFNLALKKRRGNRQLSGSKRESPRNDQADTVAHYQTQPKRQRISDRLINGNERAEERGGENTLVLEKPRRNGQLSSPILSHSHPDSDAVLIPVKPYKPSASLRTTRSKAQQNPTTVDSDHETSPSPARATHKWPKPLVYPPKGKKRAEVELHDLERLGDGEFLNDNLIGFYLRFLEHHMERNKPELAKRVYYFNSYFFASLTNTPKGKKGINYQAVEKWTRNVDIFSYEYIVVPINENAHWYMAIICNLPNLCNEKSGAEDGEPENEHATGGSSQIEKSGGEDQDLGRGDADVLKNGVEDTADVQSPMNGKEQILQDRFVSMSLSDKGFDTDPQQDGPNSWKEPEGPEGNEWPDEEENGQHVPITNTTISSHLDQSKPLRSGKERDLTAPTKTAPTKKASRKSFQCNPKQPVIITFDSLGCTRSPTIRILRLYLEEEGQSKRSMTVDTKGIVGMTARQIPHQPNYSDCGLYLLAYLEKFMRDPDVFIGKLVKGEMSEYDDWPRMESRVLRRRLRNFLLNLYDEEEEMKQGKSGQGDRMVDANPLKILLLDSEPSVGVQEDKAPEPKVPPNPKHRPPPTIEEKKTPVHETERKSLQSTPTRSSVRHSPNEQPGRSKSLITIEDDGVQQQRGIGNFLSTLAEFGNQDSGRESSVSEILETPPPHIQATGGIEFPHGSPHKTSPTSFFQRYQRRDGEIIEESD</sequence>
<feature type="compositionally biased region" description="Basic and acidic residues" evidence="6">
    <location>
        <begin position="1114"/>
        <end position="1128"/>
    </location>
</feature>
<dbReference type="PANTHER" id="PTHR46896">
    <property type="entry name" value="SENTRIN-SPECIFIC PROTEASE"/>
    <property type="match status" value="1"/>
</dbReference>
<feature type="compositionally biased region" description="Basic and acidic residues" evidence="6">
    <location>
        <begin position="909"/>
        <end position="922"/>
    </location>
</feature>
<evidence type="ECO:0000256" key="1">
    <source>
        <dbReference type="ARBA" id="ARBA00005234"/>
    </source>
</evidence>
<evidence type="ECO:0000256" key="2">
    <source>
        <dbReference type="ARBA" id="ARBA00022553"/>
    </source>
</evidence>
<dbReference type="InterPro" id="IPR038765">
    <property type="entry name" value="Papain-like_cys_pep_sf"/>
</dbReference>
<feature type="compositionally biased region" description="Polar residues" evidence="6">
    <location>
        <begin position="1129"/>
        <end position="1152"/>
    </location>
</feature>
<evidence type="ECO:0000256" key="6">
    <source>
        <dbReference type="SAM" id="MobiDB-lite"/>
    </source>
</evidence>
<keyword evidence="4" id="KW-0833">Ubl conjugation pathway</keyword>
<dbReference type="EMBL" id="PDNB01000066">
    <property type="protein sequence ID" value="PGH11894.1"/>
    <property type="molecule type" value="Genomic_DNA"/>
</dbReference>
<feature type="compositionally biased region" description="Polar residues" evidence="6">
    <location>
        <begin position="898"/>
        <end position="908"/>
    </location>
</feature>
<feature type="compositionally biased region" description="Basic and acidic residues" evidence="6">
    <location>
        <begin position="814"/>
        <end position="827"/>
    </location>
</feature>
<feature type="compositionally biased region" description="Basic and acidic residues" evidence="6">
    <location>
        <begin position="553"/>
        <end position="562"/>
    </location>
</feature>
<feature type="compositionally biased region" description="Polar residues" evidence="6">
    <location>
        <begin position="354"/>
        <end position="370"/>
    </location>
</feature>
<name>A0A2B7XJI9_9EURO</name>
<organism evidence="8 9">
    <name type="scientific">Helicocarpus griseus UAMH5409</name>
    <dbReference type="NCBI Taxonomy" id="1447875"/>
    <lineage>
        <taxon>Eukaryota</taxon>
        <taxon>Fungi</taxon>
        <taxon>Dikarya</taxon>
        <taxon>Ascomycota</taxon>
        <taxon>Pezizomycotina</taxon>
        <taxon>Eurotiomycetes</taxon>
        <taxon>Eurotiomycetidae</taxon>
        <taxon>Onygenales</taxon>
        <taxon>Ajellomycetaceae</taxon>
        <taxon>Helicocarpus</taxon>
    </lineage>
</organism>
<feature type="region of interest" description="Disordered" evidence="6">
    <location>
        <begin position="859"/>
        <end position="939"/>
    </location>
</feature>
<feature type="compositionally biased region" description="Polar residues" evidence="6">
    <location>
        <begin position="1178"/>
        <end position="1188"/>
    </location>
</feature>
<feature type="compositionally biased region" description="Basic and acidic residues" evidence="6">
    <location>
        <begin position="335"/>
        <end position="351"/>
    </location>
</feature>
<dbReference type="STRING" id="1447875.A0A2B7XJI9"/>
<dbReference type="GO" id="GO:0016926">
    <property type="term" value="P:protein desumoylation"/>
    <property type="evidence" value="ECO:0007669"/>
    <property type="project" value="TreeGrafter"/>
</dbReference>
<feature type="region of interest" description="Disordered" evidence="6">
    <location>
        <begin position="185"/>
        <end position="218"/>
    </location>
</feature>
<feature type="compositionally biased region" description="Polar residues" evidence="6">
    <location>
        <begin position="145"/>
        <end position="160"/>
    </location>
</feature>
<keyword evidence="5" id="KW-0378">Hydrolase</keyword>
<dbReference type="PROSITE" id="PS50600">
    <property type="entry name" value="ULP_PROTEASE"/>
    <property type="match status" value="1"/>
</dbReference>
<keyword evidence="3" id="KW-0645">Protease</keyword>
<feature type="region of interest" description="Disordered" evidence="6">
    <location>
        <begin position="299"/>
        <end position="378"/>
    </location>
</feature>
<feature type="compositionally biased region" description="Low complexity" evidence="6">
    <location>
        <begin position="923"/>
        <end position="932"/>
    </location>
</feature>
<dbReference type="Gene3D" id="3.40.395.10">
    <property type="entry name" value="Adenoviral Proteinase, Chain A"/>
    <property type="match status" value="1"/>
</dbReference>
<feature type="region of interest" description="Disordered" evidence="6">
    <location>
        <begin position="792"/>
        <end position="827"/>
    </location>
</feature>
<dbReference type="AlphaFoldDB" id="A0A2B7XJI9"/>
<evidence type="ECO:0000256" key="5">
    <source>
        <dbReference type="ARBA" id="ARBA00022801"/>
    </source>
</evidence>
<comment type="caution">
    <text evidence="8">The sequence shown here is derived from an EMBL/GenBank/DDBJ whole genome shotgun (WGS) entry which is preliminary data.</text>
</comment>
<feature type="region of interest" description="Disordered" evidence="6">
    <location>
        <begin position="78"/>
        <end position="165"/>
    </location>
</feature>
<feature type="region of interest" description="Disordered" evidence="6">
    <location>
        <begin position="1087"/>
        <end position="1154"/>
    </location>
</feature>
<evidence type="ECO:0000313" key="8">
    <source>
        <dbReference type="EMBL" id="PGH11894.1"/>
    </source>
</evidence>
<dbReference type="GO" id="GO:0006508">
    <property type="term" value="P:proteolysis"/>
    <property type="evidence" value="ECO:0007669"/>
    <property type="project" value="UniProtKB-KW"/>
</dbReference>
<dbReference type="OrthoDB" id="442460at2759"/>
<proteinExistence type="inferred from homology"/>
<dbReference type="GO" id="GO:0070139">
    <property type="term" value="F:SUMO-specific endopeptidase activity"/>
    <property type="evidence" value="ECO:0007669"/>
    <property type="project" value="TreeGrafter"/>
</dbReference>
<dbReference type="InterPro" id="IPR003653">
    <property type="entry name" value="Peptidase_C48_C"/>
</dbReference>
<dbReference type="Pfam" id="PF02902">
    <property type="entry name" value="Peptidase_C48"/>
    <property type="match status" value="2"/>
</dbReference>
<feature type="compositionally biased region" description="Polar residues" evidence="6">
    <location>
        <begin position="1212"/>
        <end position="1221"/>
    </location>
</feature>
<evidence type="ECO:0000259" key="7">
    <source>
        <dbReference type="PROSITE" id="PS50600"/>
    </source>
</evidence>
<feature type="compositionally biased region" description="Basic and acidic residues" evidence="6">
    <location>
        <begin position="113"/>
        <end position="127"/>
    </location>
</feature>
<keyword evidence="9" id="KW-1185">Reference proteome</keyword>
<feature type="compositionally biased region" description="Low complexity" evidence="6">
    <location>
        <begin position="235"/>
        <end position="249"/>
    </location>
</feature>
<feature type="region of interest" description="Disordered" evidence="6">
    <location>
        <begin position="231"/>
        <end position="263"/>
    </location>
</feature>
<dbReference type="PANTHER" id="PTHR46896:SF3">
    <property type="entry name" value="FI06413P-RELATED"/>
    <property type="match status" value="1"/>
</dbReference>
<feature type="compositionally biased region" description="Polar residues" evidence="6">
    <location>
        <begin position="78"/>
        <end position="105"/>
    </location>
</feature>
<feature type="region of interest" description="Disordered" evidence="6">
    <location>
        <begin position="544"/>
        <end position="674"/>
    </location>
</feature>
<dbReference type="GO" id="GO:0005634">
    <property type="term" value="C:nucleus"/>
    <property type="evidence" value="ECO:0007669"/>
    <property type="project" value="TreeGrafter"/>
</dbReference>
<feature type="compositionally biased region" description="Acidic residues" evidence="6">
    <location>
        <begin position="881"/>
        <end position="892"/>
    </location>
</feature>
<feature type="compositionally biased region" description="Polar residues" evidence="6">
    <location>
        <begin position="250"/>
        <end position="263"/>
    </location>
</feature>
<accession>A0A2B7XJI9</accession>
<feature type="compositionally biased region" description="Polar residues" evidence="6">
    <location>
        <begin position="636"/>
        <end position="651"/>
    </location>
</feature>
<reference evidence="8 9" key="1">
    <citation type="submission" date="2017-10" db="EMBL/GenBank/DDBJ databases">
        <title>Comparative genomics in systemic dimorphic fungi from Ajellomycetaceae.</title>
        <authorList>
            <person name="Munoz J.F."/>
            <person name="Mcewen J.G."/>
            <person name="Clay O.K."/>
            <person name="Cuomo C.A."/>
        </authorList>
    </citation>
    <scope>NUCLEOTIDE SEQUENCE [LARGE SCALE GENOMIC DNA]</scope>
    <source>
        <strain evidence="8 9">UAMH5409</strain>
    </source>
</reference>
<dbReference type="InterPro" id="IPR051947">
    <property type="entry name" value="Sentrin-specific_protease"/>
</dbReference>